<dbReference type="Gene3D" id="3.40.30.10">
    <property type="entry name" value="Glutaredoxin"/>
    <property type="match status" value="1"/>
</dbReference>
<sequence>MGKRRLEDALKKIDQPVEVVYRSFELDPTIERDVNYNIYEKLSNKYGMSIEQAKANCQNMNRMAQAEGLDYQFDTMILTNTFDAHRLTMLAKSKGLMHEMTERLLHAFYTESKHIGDHSTLIELALEVGLDQKEVTSLLESDLMANEVRSDQQEASELGIRSIPFFLINRKYAITGAQSTDIFVQSLQQIIEQDGPFQSQEEVEGATCDDDGCELPNSKQDN</sequence>
<name>A0ABW6K7M0_9BACI</name>
<reference evidence="3 4" key="1">
    <citation type="submission" date="2024-08" db="EMBL/GenBank/DDBJ databases">
        <title>Two novel Cytobacillus novel species.</title>
        <authorList>
            <person name="Liu G."/>
        </authorList>
    </citation>
    <scope>NUCLEOTIDE SEQUENCE [LARGE SCALE GENOMIC DNA]</scope>
    <source>
        <strain evidence="3 4">FJAT-54145</strain>
    </source>
</reference>
<evidence type="ECO:0000256" key="1">
    <source>
        <dbReference type="SAM" id="MobiDB-lite"/>
    </source>
</evidence>
<dbReference type="InterPro" id="IPR036249">
    <property type="entry name" value="Thioredoxin-like_sf"/>
</dbReference>
<evidence type="ECO:0000259" key="2">
    <source>
        <dbReference type="Pfam" id="PF01323"/>
    </source>
</evidence>
<dbReference type="SUPFAM" id="SSF52833">
    <property type="entry name" value="Thioredoxin-like"/>
    <property type="match status" value="1"/>
</dbReference>
<organism evidence="3 4">
    <name type="scientific">Cytobacillus spartinae</name>
    <dbReference type="NCBI Taxonomy" id="3299023"/>
    <lineage>
        <taxon>Bacteria</taxon>
        <taxon>Bacillati</taxon>
        <taxon>Bacillota</taxon>
        <taxon>Bacilli</taxon>
        <taxon>Bacillales</taxon>
        <taxon>Bacillaceae</taxon>
        <taxon>Cytobacillus</taxon>
    </lineage>
</organism>
<feature type="domain" description="DSBA-like thioredoxin" evidence="2">
    <location>
        <begin position="2"/>
        <end position="188"/>
    </location>
</feature>
<comment type="caution">
    <text evidence="3">The sequence shown here is derived from an EMBL/GenBank/DDBJ whole genome shotgun (WGS) entry which is preliminary data.</text>
</comment>
<dbReference type="EMBL" id="JBIACK010000001">
    <property type="protein sequence ID" value="MFE8700151.1"/>
    <property type="molecule type" value="Genomic_DNA"/>
</dbReference>
<accession>A0ABW6K7M0</accession>
<feature type="compositionally biased region" description="Acidic residues" evidence="1">
    <location>
        <begin position="201"/>
        <end position="213"/>
    </location>
</feature>
<dbReference type="InterPro" id="IPR001853">
    <property type="entry name" value="DSBA-like_thioredoxin_dom"/>
</dbReference>
<gene>
    <name evidence="3" type="ORF">ACFYKX_05870</name>
</gene>
<dbReference type="Pfam" id="PF01323">
    <property type="entry name" value="DSBA"/>
    <property type="match status" value="1"/>
</dbReference>
<dbReference type="PANTHER" id="PTHR13887:SF41">
    <property type="entry name" value="THIOREDOXIN SUPERFAMILY PROTEIN"/>
    <property type="match status" value="1"/>
</dbReference>
<keyword evidence="4" id="KW-1185">Reference proteome</keyword>
<evidence type="ECO:0000313" key="3">
    <source>
        <dbReference type="EMBL" id="MFE8700151.1"/>
    </source>
</evidence>
<evidence type="ECO:0000313" key="4">
    <source>
        <dbReference type="Proteomes" id="UP001601059"/>
    </source>
</evidence>
<dbReference type="Proteomes" id="UP001601059">
    <property type="component" value="Unassembled WGS sequence"/>
</dbReference>
<dbReference type="RefSeq" id="WP_389359071.1">
    <property type="nucleotide sequence ID" value="NZ_JBIACK010000001.1"/>
</dbReference>
<feature type="region of interest" description="Disordered" evidence="1">
    <location>
        <begin position="195"/>
        <end position="222"/>
    </location>
</feature>
<dbReference type="CDD" id="cd03024">
    <property type="entry name" value="DsbA_FrnE"/>
    <property type="match status" value="1"/>
</dbReference>
<dbReference type="PANTHER" id="PTHR13887">
    <property type="entry name" value="GLUTATHIONE S-TRANSFERASE KAPPA"/>
    <property type="match status" value="1"/>
</dbReference>
<protein>
    <submittedName>
        <fullName evidence="3">DsbA family oxidoreductase</fullName>
    </submittedName>
</protein>
<proteinExistence type="predicted"/>